<keyword evidence="2" id="KW-1185">Reference proteome</keyword>
<evidence type="ECO:0000313" key="2">
    <source>
        <dbReference type="Proteomes" id="UP000243579"/>
    </source>
</evidence>
<dbReference type="Proteomes" id="UP000243579">
    <property type="component" value="Unassembled WGS sequence"/>
</dbReference>
<gene>
    <name evidence="1" type="ORF">ACHHYP_20152</name>
</gene>
<comment type="caution">
    <text evidence="1">The sequence shown here is derived from an EMBL/GenBank/DDBJ whole genome shotgun (WGS) entry which is preliminary data.</text>
</comment>
<name>A0A1V9Z2A4_ACHHY</name>
<reference evidence="1 2" key="1">
    <citation type="journal article" date="2014" name="Genome Biol. Evol.">
        <title>The secreted proteins of Achlya hypogyna and Thraustotheca clavata identify the ancestral oomycete secretome and reveal gene acquisitions by horizontal gene transfer.</title>
        <authorList>
            <person name="Misner I."/>
            <person name="Blouin N."/>
            <person name="Leonard G."/>
            <person name="Richards T.A."/>
            <person name="Lane C.E."/>
        </authorList>
    </citation>
    <scope>NUCLEOTIDE SEQUENCE [LARGE SCALE GENOMIC DNA]</scope>
    <source>
        <strain evidence="1 2">ATCC 48635</strain>
    </source>
</reference>
<organism evidence="1 2">
    <name type="scientific">Achlya hypogyna</name>
    <name type="common">Oomycete</name>
    <name type="synonym">Protoachlya hypogyna</name>
    <dbReference type="NCBI Taxonomy" id="1202772"/>
    <lineage>
        <taxon>Eukaryota</taxon>
        <taxon>Sar</taxon>
        <taxon>Stramenopiles</taxon>
        <taxon>Oomycota</taxon>
        <taxon>Saprolegniomycetes</taxon>
        <taxon>Saprolegniales</taxon>
        <taxon>Achlyaceae</taxon>
        <taxon>Achlya</taxon>
    </lineage>
</organism>
<dbReference type="AlphaFoldDB" id="A0A1V9Z2A4"/>
<sequence>MKAAMALYSYDVKIITYACAADVGITVAALGQIEVAATPAQVSAFAASQSCRAWFTLLQTVTDSIAPPCVSEVSGITFAQYVAGLPAQAPATPPPVATTPPVSTRPPVATTVATAKILDCTQKQLDNALATVSSPEDKQALDVKCAADVGVRVDVLQDPTIYAALPTSKMSAFAASAACEADVALVLKVYGVLPECLVYYNYKPASTTQLARMSFIDFTELIFNSKLDPAATTKPPVIEATTTAVLTRNPSPAPIAASSGGYATIAVAVLHAPFIVLAIA</sequence>
<dbReference type="EMBL" id="JNBR01000479">
    <property type="protein sequence ID" value="OQR92148.1"/>
    <property type="molecule type" value="Genomic_DNA"/>
</dbReference>
<evidence type="ECO:0000313" key="1">
    <source>
        <dbReference type="EMBL" id="OQR92148.1"/>
    </source>
</evidence>
<proteinExistence type="predicted"/>
<accession>A0A1V9Z2A4</accession>
<protein>
    <submittedName>
        <fullName evidence="1">Uncharacterized protein</fullName>
    </submittedName>
</protein>